<name>A0A0B2VK26_TOXCA</name>
<evidence type="ECO:0000313" key="2">
    <source>
        <dbReference type="EMBL" id="KHN83846.1"/>
    </source>
</evidence>
<sequence length="181" mass="20314">MAHNSHSDDSSAITSEISVIVGDDESDLKPNFNSTAITNDDRPFTHRADWKSVNSSLRISPILHETRNALNINQRITNFENSNPMARRECEPSMIDTSHFTSHVDMSSSGERKFESGYETSVDCDGRRLQLIEEDKENELDGAREHPGTSTPVRESAETESEAEFIFNSVESAYEVDSEIK</sequence>
<protein>
    <submittedName>
        <fullName evidence="2">Uncharacterized protein</fullName>
    </submittedName>
</protein>
<reference evidence="2 3" key="1">
    <citation type="submission" date="2014-11" db="EMBL/GenBank/DDBJ databases">
        <title>Genetic blueprint of the zoonotic pathogen Toxocara canis.</title>
        <authorList>
            <person name="Zhu X.-Q."/>
            <person name="Korhonen P.K."/>
            <person name="Cai H."/>
            <person name="Young N.D."/>
            <person name="Nejsum P."/>
            <person name="von Samson-Himmelstjerna G."/>
            <person name="Boag P.R."/>
            <person name="Tan P."/>
            <person name="Li Q."/>
            <person name="Min J."/>
            <person name="Yang Y."/>
            <person name="Wang X."/>
            <person name="Fang X."/>
            <person name="Hall R.S."/>
            <person name="Hofmann A."/>
            <person name="Sternberg P.W."/>
            <person name="Jex A.R."/>
            <person name="Gasser R.B."/>
        </authorList>
    </citation>
    <scope>NUCLEOTIDE SEQUENCE [LARGE SCALE GENOMIC DNA]</scope>
    <source>
        <strain evidence="2">PN_DK_2014</strain>
    </source>
</reference>
<evidence type="ECO:0000256" key="1">
    <source>
        <dbReference type="SAM" id="MobiDB-lite"/>
    </source>
</evidence>
<comment type="caution">
    <text evidence="2">The sequence shown here is derived from an EMBL/GenBank/DDBJ whole genome shotgun (WGS) entry which is preliminary data.</text>
</comment>
<feature type="compositionally biased region" description="Basic and acidic residues" evidence="1">
    <location>
        <begin position="134"/>
        <end position="147"/>
    </location>
</feature>
<dbReference type="Proteomes" id="UP000031036">
    <property type="component" value="Unassembled WGS sequence"/>
</dbReference>
<gene>
    <name evidence="2" type="ORF">Tcan_09547</name>
</gene>
<keyword evidence="3" id="KW-1185">Reference proteome</keyword>
<dbReference type="EMBL" id="JPKZ01001128">
    <property type="protein sequence ID" value="KHN83846.1"/>
    <property type="molecule type" value="Genomic_DNA"/>
</dbReference>
<dbReference type="AlphaFoldDB" id="A0A0B2VK26"/>
<organism evidence="2 3">
    <name type="scientific">Toxocara canis</name>
    <name type="common">Canine roundworm</name>
    <dbReference type="NCBI Taxonomy" id="6265"/>
    <lineage>
        <taxon>Eukaryota</taxon>
        <taxon>Metazoa</taxon>
        <taxon>Ecdysozoa</taxon>
        <taxon>Nematoda</taxon>
        <taxon>Chromadorea</taxon>
        <taxon>Rhabditida</taxon>
        <taxon>Spirurina</taxon>
        <taxon>Ascaridomorpha</taxon>
        <taxon>Ascaridoidea</taxon>
        <taxon>Toxocaridae</taxon>
        <taxon>Toxocara</taxon>
    </lineage>
</organism>
<proteinExistence type="predicted"/>
<feature type="region of interest" description="Disordered" evidence="1">
    <location>
        <begin position="134"/>
        <end position="166"/>
    </location>
</feature>
<evidence type="ECO:0000313" key="3">
    <source>
        <dbReference type="Proteomes" id="UP000031036"/>
    </source>
</evidence>
<accession>A0A0B2VK26</accession>